<accession>A0AAD1TGL2</accession>
<evidence type="ECO:0000256" key="5">
    <source>
        <dbReference type="ARBA" id="ARBA00022725"/>
    </source>
</evidence>
<evidence type="ECO:0000256" key="4">
    <source>
        <dbReference type="ARBA" id="ARBA00022692"/>
    </source>
</evidence>
<feature type="transmembrane region" description="Helical" evidence="14">
    <location>
        <begin position="238"/>
        <end position="261"/>
    </location>
</feature>
<sequence>MEKVNQSLFRDFLLQGFSDLEEFRMYLFVLFLTIYLFTIIGNSVIILVVRFNATLHTPMYFFITILSFLELWYVSTTVPKLLSILVTNDKRISFRWCFVQLYMFHSLGITECSMLAVMAFDRCMAIYNPLRYNTIMTGRVCKLLVLFSWSYGFLVAIMPLTLTVRVPYCGSHDLKHYFCDLAPLMSIACGDITPINTANQSVSTVATFFILMFVIVMYLIIIYSIIKIKTNKGRSKAFSTCSSHLVVVVLFYSTAFIVYVVPKQARSVEHDKIYALIYTMLTPLLNPIIYSLRNKDVKEAMKRSIHKIQERIKGI</sequence>
<evidence type="ECO:0000256" key="2">
    <source>
        <dbReference type="ARBA" id="ARBA00022475"/>
    </source>
</evidence>
<proteinExistence type="inferred from homology"/>
<keyword evidence="8 14" id="KW-0472">Membrane</keyword>
<dbReference type="SUPFAM" id="SSF81321">
    <property type="entry name" value="Family A G protein-coupled receptor-like"/>
    <property type="match status" value="1"/>
</dbReference>
<dbReference type="EMBL" id="OW240924">
    <property type="protein sequence ID" value="CAH2326752.1"/>
    <property type="molecule type" value="Genomic_DNA"/>
</dbReference>
<feature type="transmembrane region" description="Helical" evidence="14">
    <location>
        <begin position="60"/>
        <end position="82"/>
    </location>
</feature>
<dbReference type="GO" id="GO:0004984">
    <property type="term" value="F:olfactory receptor activity"/>
    <property type="evidence" value="ECO:0007669"/>
    <property type="project" value="InterPro"/>
</dbReference>
<dbReference type="InterPro" id="IPR000276">
    <property type="entry name" value="GPCR_Rhodpsn"/>
</dbReference>
<dbReference type="PROSITE" id="PS50262">
    <property type="entry name" value="G_PROTEIN_RECEP_F1_2"/>
    <property type="match status" value="1"/>
</dbReference>
<keyword evidence="2 14" id="KW-1003">Cell membrane</keyword>
<name>A0AAD1TGL2_PELCU</name>
<dbReference type="PROSITE" id="PS00237">
    <property type="entry name" value="G_PROTEIN_RECEP_F1_1"/>
    <property type="match status" value="1"/>
</dbReference>
<keyword evidence="3 14" id="KW-0716">Sensory transduction</keyword>
<feature type="transmembrane region" description="Helical" evidence="14">
    <location>
        <begin position="140"/>
        <end position="162"/>
    </location>
</feature>
<evidence type="ECO:0000256" key="6">
    <source>
        <dbReference type="ARBA" id="ARBA00022989"/>
    </source>
</evidence>
<dbReference type="PRINTS" id="PR00237">
    <property type="entry name" value="GPCRRHODOPSN"/>
</dbReference>
<evidence type="ECO:0000256" key="8">
    <source>
        <dbReference type="ARBA" id="ARBA00023136"/>
    </source>
</evidence>
<dbReference type="Proteomes" id="UP001295444">
    <property type="component" value="Chromosome 13"/>
</dbReference>
<feature type="transmembrane region" description="Helical" evidence="14">
    <location>
        <begin position="273"/>
        <end position="292"/>
    </location>
</feature>
<keyword evidence="11" id="KW-0325">Glycoprotein</keyword>
<evidence type="ECO:0000256" key="1">
    <source>
        <dbReference type="ARBA" id="ARBA00004651"/>
    </source>
</evidence>
<feature type="transmembrane region" description="Helical" evidence="14">
    <location>
        <begin position="25"/>
        <end position="48"/>
    </location>
</feature>
<evidence type="ECO:0000256" key="9">
    <source>
        <dbReference type="ARBA" id="ARBA00023157"/>
    </source>
</evidence>
<comment type="similarity">
    <text evidence="13">Belongs to the G-protein coupled receptor 1 family.</text>
</comment>
<feature type="domain" description="G-protein coupled receptors family 1 profile" evidence="15">
    <location>
        <begin position="41"/>
        <end position="290"/>
    </location>
</feature>
<evidence type="ECO:0000313" key="16">
    <source>
        <dbReference type="EMBL" id="CAH2326752.1"/>
    </source>
</evidence>
<dbReference type="PANTHER" id="PTHR24242:SF410">
    <property type="entry name" value="OLFACTORY RECEPTOR"/>
    <property type="match status" value="1"/>
</dbReference>
<keyword evidence="17" id="KW-1185">Reference proteome</keyword>
<dbReference type="Gene3D" id="1.20.1070.10">
    <property type="entry name" value="Rhodopsin 7-helix transmembrane proteins"/>
    <property type="match status" value="1"/>
</dbReference>
<keyword evidence="10 13" id="KW-0675">Receptor</keyword>
<evidence type="ECO:0000313" key="17">
    <source>
        <dbReference type="Proteomes" id="UP001295444"/>
    </source>
</evidence>
<comment type="subcellular location">
    <subcellularLocation>
        <location evidence="1 14">Cell membrane</location>
        <topology evidence="1 14">Multi-pass membrane protein</topology>
    </subcellularLocation>
</comment>
<evidence type="ECO:0000256" key="10">
    <source>
        <dbReference type="ARBA" id="ARBA00023170"/>
    </source>
</evidence>
<evidence type="ECO:0000259" key="15">
    <source>
        <dbReference type="PROSITE" id="PS50262"/>
    </source>
</evidence>
<dbReference type="GO" id="GO:0004930">
    <property type="term" value="F:G protein-coupled receptor activity"/>
    <property type="evidence" value="ECO:0007669"/>
    <property type="project" value="UniProtKB-KW"/>
</dbReference>
<keyword evidence="12 13" id="KW-0807">Transducer</keyword>
<evidence type="ECO:0000256" key="11">
    <source>
        <dbReference type="ARBA" id="ARBA00023180"/>
    </source>
</evidence>
<dbReference type="PANTHER" id="PTHR24242">
    <property type="entry name" value="G-PROTEIN COUPLED RECEPTOR"/>
    <property type="match status" value="1"/>
</dbReference>
<feature type="transmembrane region" description="Helical" evidence="14">
    <location>
        <begin position="205"/>
        <end position="226"/>
    </location>
</feature>
<dbReference type="AlphaFoldDB" id="A0AAD1TGL2"/>
<evidence type="ECO:0000256" key="7">
    <source>
        <dbReference type="ARBA" id="ARBA00023040"/>
    </source>
</evidence>
<keyword evidence="9" id="KW-1015">Disulfide bond</keyword>
<dbReference type="GO" id="GO:0005886">
    <property type="term" value="C:plasma membrane"/>
    <property type="evidence" value="ECO:0007669"/>
    <property type="project" value="UniProtKB-SubCell"/>
</dbReference>
<dbReference type="InterPro" id="IPR000725">
    <property type="entry name" value="Olfact_rcpt"/>
</dbReference>
<keyword evidence="4 13" id="KW-0812">Transmembrane</keyword>
<protein>
    <recommendedName>
        <fullName evidence="14">Olfactory receptor</fullName>
    </recommendedName>
</protein>
<dbReference type="CDD" id="cd13954">
    <property type="entry name" value="7tmA_OR"/>
    <property type="match status" value="1"/>
</dbReference>
<dbReference type="Pfam" id="PF13853">
    <property type="entry name" value="7tm_4"/>
    <property type="match status" value="1"/>
</dbReference>
<dbReference type="FunFam" id="1.20.1070.10:FF:000001">
    <property type="entry name" value="Olfactory receptor"/>
    <property type="match status" value="1"/>
</dbReference>
<keyword evidence="7 13" id="KW-0297">G-protein coupled receptor</keyword>
<gene>
    <name evidence="16" type="ORF">PECUL_23A023612</name>
</gene>
<evidence type="ECO:0000256" key="3">
    <source>
        <dbReference type="ARBA" id="ARBA00022606"/>
    </source>
</evidence>
<evidence type="ECO:0000256" key="13">
    <source>
        <dbReference type="RuleBase" id="RU000688"/>
    </source>
</evidence>
<dbReference type="PRINTS" id="PR00245">
    <property type="entry name" value="OLFACTORYR"/>
</dbReference>
<evidence type="ECO:0000256" key="14">
    <source>
        <dbReference type="RuleBase" id="RU363047"/>
    </source>
</evidence>
<evidence type="ECO:0000256" key="12">
    <source>
        <dbReference type="ARBA" id="ARBA00023224"/>
    </source>
</evidence>
<dbReference type="InterPro" id="IPR017452">
    <property type="entry name" value="GPCR_Rhodpsn_7TM"/>
</dbReference>
<dbReference type="InterPro" id="IPR050939">
    <property type="entry name" value="Olfactory_GPCR1"/>
</dbReference>
<feature type="transmembrane region" description="Helical" evidence="14">
    <location>
        <begin position="102"/>
        <end position="120"/>
    </location>
</feature>
<keyword evidence="6 14" id="KW-1133">Transmembrane helix</keyword>
<reference evidence="16" key="1">
    <citation type="submission" date="2022-03" db="EMBL/GenBank/DDBJ databases">
        <authorList>
            <person name="Alioto T."/>
            <person name="Alioto T."/>
            <person name="Gomez Garrido J."/>
        </authorList>
    </citation>
    <scope>NUCLEOTIDE SEQUENCE</scope>
</reference>
<keyword evidence="5 14" id="KW-0552">Olfaction</keyword>
<organism evidence="16 17">
    <name type="scientific">Pelobates cultripes</name>
    <name type="common">Western spadefoot toad</name>
    <dbReference type="NCBI Taxonomy" id="61616"/>
    <lineage>
        <taxon>Eukaryota</taxon>
        <taxon>Metazoa</taxon>
        <taxon>Chordata</taxon>
        <taxon>Craniata</taxon>
        <taxon>Vertebrata</taxon>
        <taxon>Euteleostomi</taxon>
        <taxon>Amphibia</taxon>
        <taxon>Batrachia</taxon>
        <taxon>Anura</taxon>
        <taxon>Pelobatoidea</taxon>
        <taxon>Pelobatidae</taxon>
        <taxon>Pelobates</taxon>
    </lineage>
</organism>